<proteinExistence type="predicted"/>
<dbReference type="AlphaFoldDB" id="X1Q0A9"/>
<evidence type="ECO:0000313" key="2">
    <source>
        <dbReference type="EMBL" id="GAI61962.1"/>
    </source>
</evidence>
<comment type="caution">
    <text evidence="2">The sequence shown here is derived from an EMBL/GenBank/DDBJ whole genome shotgun (WGS) entry which is preliminary data.</text>
</comment>
<gene>
    <name evidence="2" type="ORF">S06H3_65927</name>
</gene>
<feature type="region of interest" description="Disordered" evidence="1">
    <location>
        <begin position="1"/>
        <end position="22"/>
    </location>
</feature>
<dbReference type="EMBL" id="BARV01044636">
    <property type="protein sequence ID" value="GAI61962.1"/>
    <property type="molecule type" value="Genomic_DNA"/>
</dbReference>
<reference evidence="2" key="1">
    <citation type="journal article" date="2014" name="Front. Microbiol.">
        <title>High frequency of phylogenetically diverse reductive dehalogenase-homologous genes in deep subseafloor sedimentary metagenomes.</title>
        <authorList>
            <person name="Kawai M."/>
            <person name="Futagami T."/>
            <person name="Toyoda A."/>
            <person name="Takaki Y."/>
            <person name="Nishi S."/>
            <person name="Hori S."/>
            <person name="Arai W."/>
            <person name="Tsubouchi T."/>
            <person name="Morono Y."/>
            <person name="Uchiyama I."/>
            <person name="Ito T."/>
            <person name="Fujiyama A."/>
            <person name="Inagaki F."/>
            <person name="Takami H."/>
        </authorList>
    </citation>
    <scope>NUCLEOTIDE SEQUENCE</scope>
    <source>
        <strain evidence="2">Expedition CK06-06</strain>
    </source>
</reference>
<accession>X1Q0A9</accession>
<feature type="non-terminal residue" evidence="2">
    <location>
        <position position="1"/>
    </location>
</feature>
<evidence type="ECO:0000256" key="1">
    <source>
        <dbReference type="SAM" id="MobiDB-lite"/>
    </source>
</evidence>
<feature type="compositionally biased region" description="Polar residues" evidence="1">
    <location>
        <begin position="1"/>
        <end position="17"/>
    </location>
</feature>
<name>X1Q0A9_9ZZZZ</name>
<sequence>TNLSKNEQTEGTTTKSIPNDKNEYIGTYTGKEICSMGRNKNEWSNPYQIDIYIVDNEYFLQGF</sequence>
<organism evidence="2">
    <name type="scientific">marine sediment metagenome</name>
    <dbReference type="NCBI Taxonomy" id="412755"/>
    <lineage>
        <taxon>unclassified sequences</taxon>
        <taxon>metagenomes</taxon>
        <taxon>ecological metagenomes</taxon>
    </lineage>
</organism>
<protein>
    <submittedName>
        <fullName evidence="2">Uncharacterized protein</fullName>
    </submittedName>
</protein>